<gene>
    <name evidence="1" type="ORF">GXP69_07105</name>
</gene>
<comment type="caution">
    <text evidence="1">The sequence shown here is derived from an EMBL/GenBank/DDBJ whole genome shotgun (WGS) entry which is preliminary data.</text>
</comment>
<sequence>MGINSGSNAERSYLAMEELKRLIDILENHNIAVGPNSELVSELTSLDVRLYQLAKDYNTELEEEVIKQLYGTNTKASAFRMLKSRLKRKLFNQVLFIDIQNLSVSPEFRKAELECQKDLYIINTLRAIGDEKLAQLNLQKVLTLAQDMQFTKVQIDIYETLRLLYAADGYSRRKFSECTDKLDELYNLRNIEEKADRIFYNIRFILKLGVEENKKYQIELLDAKEQLHALWQESGLNSIFRRYHRLTLFYLEGKGNAGELIDFLQYTFKLYEQGKIHKAYYSITFNKFMLVYAYLKNQDYTTGLAEAEKLAQVMETGSRNWFAHLENYFLLAVHDKDYKKAEALLLEVFENKYFQDNNLFSQERWSMYYQVYHFISGFTIPVKLIKKLQVVPQDKKGFNLWRLILDFMLALQDKDPEAIGRETERVKKFMAKYLVNKEDARSKYFLKLLLLAGREYDNAQTCRKKGTYLFEKLKEAPIPGYAYAETEIVPYEDLWEIILQKLDAVK</sequence>
<dbReference type="EMBL" id="JAAGWD010000002">
    <property type="protein sequence ID" value="NEM97456.1"/>
    <property type="molecule type" value="Genomic_DNA"/>
</dbReference>
<evidence type="ECO:0000313" key="2">
    <source>
        <dbReference type="Proteomes" id="UP000474777"/>
    </source>
</evidence>
<accession>A0A6B3LT79</accession>
<keyword evidence="2" id="KW-1185">Reference proteome</keyword>
<organism evidence="1 2">
    <name type="scientific">Pontibacter burrus</name>
    <dbReference type="NCBI Taxonomy" id="2704466"/>
    <lineage>
        <taxon>Bacteria</taxon>
        <taxon>Pseudomonadati</taxon>
        <taxon>Bacteroidota</taxon>
        <taxon>Cytophagia</taxon>
        <taxon>Cytophagales</taxon>
        <taxon>Hymenobacteraceae</taxon>
        <taxon>Pontibacter</taxon>
    </lineage>
</organism>
<protein>
    <submittedName>
        <fullName evidence="1">Uncharacterized protein</fullName>
    </submittedName>
</protein>
<dbReference type="AlphaFoldDB" id="A0A6B3LT79"/>
<reference evidence="1 2" key="1">
    <citation type="submission" date="2020-02" db="EMBL/GenBank/DDBJ databases">
        <authorList>
            <person name="Kim M.K."/>
        </authorList>
    </citation>
    <scope>NUCLEOTIDE SEQUENCE [LARGE SCALE GENOMIC DNA]</scope>
    <source>
        <strain evidence="1 2">BT327</strain>
    </source>
</reference>
<dbReference type="Proteomes" id="UP000474777">
    <property type="component" value="Unassembled WGS sequence"/>
</dbReference>
<dbReference type="RefSeq" id="WP_204281941.1">
    <property type="nucleotide sequence ID" value="NZ_JAAGWD010000002.1"/>
</dbReference>
<evidence type="ECO:0000313" key="1">
    <source>
        <dbReference type="EMBL" id="NEM97456.1"/>
    </source>
</evidence>
<name>A0A6B3LT79_9BACT</name>
<proteinExistence type="predicted"/>